<dbReference type="InterPro" id="IPR004045">
    <property type="entry name" value="Glutathione_S-Trfase_N"/>
</dbReference>
<dbReference type="FunFam" id="3.40.30.10:FF:000014">
    <property type="entry name" value="Tau class glutathione S-transferase"/>
    <property type="match status" value="1"/>
</dbReference>
<comment type="function">
    <text evidence="3">Is involved in the conjugation of reduced glutathione to a wide number of exogenous and endogenous hydrophobic electrophiles.</text>
</comment>
<dbReference type="Gene3D" id="3.40.30.10">
    <property type="entry name" value="Glutaredoxin"/>
    <property type="match status" value="1"/>
</dbReference>
<keyword evidence="6" id="KW-1185">Reference proteome</keyword>
<dbReference type="PANTHER" id="PTHR11260">
    <property type="entry name" value="GLUTATHIONE S-TRANSFERASE, GST, SUPERFAMILY, GST DOMAIN CONTAINING"/>
    <property type="match status" value="1"/>
</dbReference>
<dbReference type="PANTHER" id="PTHR11260:SF756">
    <property type="entry name" value="GLUTATHIONE S-TRANSFERASE PARA-RELATED"/>
    <property type="match status" value="1"/>
</dbReference>
<dbReference type="GO" id="GO:0005829">
    <property type="term" value="C:cytosol"/>
    <property type="evidence" value="ECO:0007669"/>
    <property type="project" value="UniProtKB-SubCell"/>
</dbReference>
<evidence type="ECO:0000256" key="1">
    <source>
        <dbReference type="ARBA" id="ARBA00022679"/>
    </source>
</evidence>
<dbReference type="Gene3D" id="1.20.1050.10">
    <property type="match status" value="1"/>
</dbReference>
<dbReference type="InterPro" id="IPR036249">
    <property type="entry name" value="Thioredoxin-like_sf"/>
</dbReference>
<organism evidence="5 6">
    <name type="scientific">Prunus dulcis</name>
    <name type="common">Almond</name>
    <name type="synonym">Amygdalus dulcis</name>
    <dbReference type="NCBI Taxonomy" id="3755"/>
    <lineage>
        <taxon>Eukaryota</taxon>
        <taxon>Viridiplantae</taxon>
        <taxon>Streptophyta</taxon>
        <taxon>Embryophyta</taxon>
        <taxon>Tracheophyta</taxon>
        <taxon>Spermatophyta</taxon>
        <taxon>Magnoliopsida</taxon>
        <taxon>eudicotyledons</taxon>
        <taxon>Gunneridae</taxon>
        <taxon>Pentapetalae</taxon>
        <taxon>rosids</taxon>
        <taxon>fabids</taxon>
        <taxon>Rosales</taxon>
        <taxon>Rosaceae</taxon>
        <taxon>Amygdaloideae</taxon>
        <taxon>Amygdaleae</taxon>
        <taxon>Prunus</taxon>
    </lineage>
</organism>
<comment type="similarity">
    <text evidence="3">Belongs to the GST superfamily.</text>
</comment>
<name>A0AAD4YU64_PRUDU</name>
<dbReference type="GO" id="GO:0004364">
    <property type="term" value="F:glutathione transferase activity"/>
    <property type="evidence" value="ECO:0007669"/>
    <property type="project" value="UniProtKB-UniRule"/>
</dbReference>
<keyword evidence="1 3" id="KW-0808">Transferase</keyword>
<dbReference type="EMBL" id="JAJFAZ020000006">
    <property type="protein sequence ID" value="KAI5321519.1"/>
    <property type="molecule type" value="Genomic_DNA"/>
</dbReference>
<feature type="domain" description="GST N-terminal" evidence="4">
    <location>
        <begin position="3"/>
        <end position="82"/>
    </location>
</feature>
<evidence type="ECO:0000256" key="2">
    <source>
        <dbReference type="ARBA" id="ARBA00047960"/>
    </source>
</evidence>
<evidence type="ECO:0000259" key="4">
    <source>
        <dbReference type="PROSITE" id="PS50404"/>
    </source>
</evidence>
<dbReference type="SUPFAM" id="SSF52833">
    <property type="entry name" value="Thioredoxin-like"/>
    <property type="match status" value="1"/>
</dbReference>
<comment type="subcellular location">
    <subcellularLocation>
        <location evidence="3">Cytoplasm</location>
        <location evidence="3">Cytosol</location>
    </subcellularLocation>
</comment>
<sequence>MEDKLVLLDFWPSSYGMRVRIALAEKGIKYEAREENLADKSPLLLEMNPLHKMIPVLIHNGKPISESLLLLQYIDEVWHHITHLPCSPLTHIKDPKRGFGLTILTKRYTAWARECGRKKGKSKRQQRRNSWKVCGNFSIEAECPKLVGWARRCMERDSVSKSLPHPQKIYAFVLELKQKYGL</sequence>
<evidence type="ECO:0000256" key="3">
    <source>
        <dbReference type="RuleBase" id="RU369102"/>
    </source>
</evidence>
<dbReference type="AlphaFoldDB" id="A0AAD4YU64"/>
<dbReference type="EC" id="2.5.1.18" evidence="3"/>
<dbReference type="PROSITE" id="PS50404">
    <property type="entry name" value="GST_NTER"/>
    <property type="match status" value="1"/>
</dbReference>
<accession>A0AAD4YU64</accession>
<proteinExistence type="inferred from homology"/>
<keyword evidence="3" id="KW-0963">Cytoplasm</keyword>
<comment type="catalytic activity">
    <reaction evidence="2 3">
        <text>RX + glutathione = an S-substituted glutathione + a halide anion + H(+)</text>
        <dbReference type="Rhea" id="RHEA:16437"/>
        <dbReference type="ChEBI" id="CHEBI:15378"/>
        <dbReference type="ChEBI" id="CHEBI:16042"/>
        <dbReference type="ChEBI" id="CHEBI:17792"/>
        <dbReference type="ChEBI" id="CHEBI:57925"/>
        <dbReference type="ChEBI" id="CHEBI:90779"/>
        <dbReference type="EC" id="2.5.1.18"/>
    </reaction>
</comment>
<dbReference type="GO" id="GO:0006749">
    <property type="term" value="P:glutathione metabolic process"/>
    <property type="evidence" value="ECO:0007669"/>
    <property type="project" value="TreeGrafter"/>
</dbReference>
<dbReference type="SUPFAM" id="SSF47616">
    <property type="entry name" value="GST C-terminal domain-like"/>
    <property type="match status" value="1"/>
</dbReference>
<dbReference type="Proteomes" id="UP001054821">
    <property type="component" value="Chromosome 6"/>
</dbReference>
<dbReference type="Pfam" id="PF02798">
    <property type="entry name" value="GST_N"/>
    <property type="match status" value="1"/>
</dbReference>
<dbReference type="InterPro" id="IPR036282">
    <property type="entry name" value="Glutathione-S-Trfase_C_sf"/>
</dbReference>
<evidence type="ECO:0000313" key="6">
    <source>
        <dbReference type="Proteomes" id="UP001054821"/>
    </source>
</evidence>
<dbReference type="InterPro" id="IPR045073">
    <property type="entry name" value="Omega/Tau-like"/>
</dbReference>
<dbReference type="CDD" id="cd03058">
    <property type="entry name" value="GST_N_Tau"/>
    <property type="match status" value="1"/>
</dbReference>
<evidence type="ECO:0000313" key="5">
    <source>
        <dbReference type="EMBL" id="KAI5321519.1"/>
    </source>
</evidence>
<gene>
    <name evidence="5" type="ORF">L3X38_030590</name>
</gene>
<protein>
    <recommendedName>
        <fullName evidence="3">Glutathione S-transferase</fullName>
        <ecNumber evidence="3">2.5.1.18</ecNumber>
    </recommendedName>
</protein>
<comment type="caution">
    <text evidence="5">The sequence shown here is derived from an EMBL/GenBank/DDBJ whole genome shotgun (WGS) entry which is preliminary data.</text>
</comment>
<reference evidence="5 6" key="1">
    <citation type="journal article" date="2022" name="G3 (Bethesda)">
        <title>Whole-genome sequence and methylome profiling of the almond [Prunus dulcis (Mill.) D.A. Webb] cultivar 'Nonpareil'.</title>
        <authorList>
            <person name="D'Amico-Willman K.M."/>
            <person name="Ouma W.Z."/>
            <person name="Meulia T."/>
            <person name="Sideli G.M."/>
            <person name="Gradziel T.M."/>
            <person name="Fresnedo-Ramirez J."/>
        </authorList>
    </citation>
    <scope>NUCLEOTIDE SEQUENCE [LARGE SCALE GENOMIC DNA]</scope>
    <source>
        <strain evidence="5">Clone GOH B32 T37-40</strain>
    </source>
</reference>